<accession>A0ACB8AN27</accession>
<comment type="caution">
    <text evidence="1">The sequence shown here is derived from an EMBL/GenBank/DDBJ whole genome shotgun (WGS) entry which is preliminary data.</text>
</comment>
<proteinExistence type="predicted"/>
<dbReference type="Proteomes" id="UP000790377">
    <property type="component" value="Unassembled WGS sequence"/>
</dbReference>
<protein>
    <submittedName>
        <fullName evidence="1">Uncharacterized protein</fullName>
    </submittedName>
</protein>
<reference evidence="1" key="1">
    <citation type="journal article" date="2021" name="New Phytol.">
        <title>Evolutionary innovations through gain and loss of genes in the ectomycorrhizal Boletales.</title>
        <authorList>
            <person name="Wu G."/>
            <person name="Miyauchi S."/>
            <person name="Morin E."/>
            <person name="Kuo A."/>
            <person name="Drula E."/>
            <person name="Varga T."/>
            <person name="Kohler A."/>
            <person name="Feng B."/>
            <person name="Cao Y."/>
            <person name="Lipzen A."/>
            <person name="Daum C."/>
            <person name="Hundley H."/>
            <person name="Pangilinan J."/>
            <person name="Johnson J."/>
            <person name="Barry K."/>
            <person name="LaButti K."/>
            <person name="Ng V."/>
            <person name="Ahrendt S."/>
            <person name="Min B."/>
            <person name="Choi I.G."/>
            <person name="Park H."/>
            <person name="Plett J.M."/>
            <person name="Magnuson J."/>
            <person name="Spatafora J.W."/>
            <person name="Nagy L.G."/>
            <person name="Henrissat B."/>
            <person name="Grigoriev I.V."/>
            <person name="Yang Z.L."/>
            <person name="Xu J."/>
            <person name="Martin F.M."/>
        </authorList>
    </citation>
    <scope>NUCLEOTIDE SEQUENCE</scope>
    <source>
        <strain evidence="1">ATCC 28755</strain>
    </source>
</reference>
<name>A0ACB8AN27_9AGAM</name>
<organism evidence="1 2">
    <name type="scientific">Hygrophoropsis aurantiaca</name>
    <dbReference type="NCBI Taxonomy" id="72124"/>
    <lineage>
        <taxon>Eukaryota</taxon>
        <taxon>Fungi</taxon>
        <taxon>Dikarya</taxon>
        <taxon>Basidiomycota</taxon>
        <taxon>Agaricomycotina</taxon>
        <taxon>Agaricomycetes</taxon>
        <taxon>Agaricomycetidae</taxon>
        <taxon>Boletales</taxon>
        <taxon>Coniophorineae</taxon>
        <taxon>Hygrophoropsidaceae</taxon>
        <taxon>Hygrophoropsis</taxon>
    </lineage>
</organism>
<dbReference type="EMBL" id="MU267614">
    <property type="protein sequence ID" value="KAH7914408.1"/>
    <property type="molecule type" value="Genomic_DNA"/>
</dbReference>
<gene>
    <name evidence="1" type="ORF">BJ138DRAFT_1000160</name>
</gene>
<keyword evidence="2" id="KW-1185">Reference proteome</keyword>
<sequence>MSHLPPEILIHVLKHLHSSRDLYHSLLVSRSWCECSVELLWHRPSFTRLSTLVKMMRVLSRGDQTFTYARFIRRLNFLFLGADLTDALFSRLAQCDRLERLTLVNCNSISDDALARVLPCLPNLVAIDLTAVTETSDKVIIGLAMAAKRLQGINLTGCKQVTDRGVLALAANCPLLRRVKLSGVEQVTDTPVSALAKSCPLLLEIDLNNCKNITDISVRDLWTYSAHMREMRLSQCVELTDAAFPAPSKTDPISRPNPFPAPSAKHTEELAPLVIPRPLEHLRMLDLTACSLITDDAVDGIISHAPKIRNLVLSKCSQLTDRTVENICLLGKHLHYLHLGHATNITDRSIKNLARCCTRLRYVDFANCVLLTDMSVFELSSLPKLRRIGLVRVSNLTDEAIYALAERHSTLERIHLSYCDQISVMAIHFLLQKLHKLTHLSLTGIPSFRKPELQQFCRQPPQEFNMSQRLAFCVYSGNGVAKLRAFLTDLFNTITEDMNADDDETEYDDEFEDRFVDGTPDAEMETGNEGDLDEDFMHDGTFHFTTSQPTTLRGHRPDVVTHISQHPELAIQRDQTIRPNMNTINGPSFIQPIPSTGSTQPPPSAPQRRSRGFGHQPVVESSTSPTPSDVPSNLSTGTVQSNGGGFFRTYQDVTSSSRSNGALTPDYIYAEIGHGRGAGNNTNHPTILPQGFARHSFVSTAAFNGGGTSAQGITQVMHTVNAPLDTSISPSTNRDCGPNTTDPVAYHRPTHLEETIPWPHLQHELPPSSSRSPTSRDLHESVQAALGSEAESREPGGRGRSVKRSLRNTFNAAEHYATSFLFGRATTSNSEVNIASNSAPVSGGVNGNLSR</sequence>
<evidence type="ECO:0000313" key="1">
    <source>
        <dbReference type="EMBL" id="KAH7914408.1"/>
    </source>
</evidence>
<evidence type="ECO:0000313" key="2">
    <source>
        <dbReference type="Proteomes" id="UP000790377"/>
    </source>
</evidence>